<evidence type="ECO:0000256" key="3">
    <source>
        <dbReference type="ARBA" id="ARBA00023237"/>
    </source>
</evidence>
<dbReference type="Gene3D" id="3.30.1330.60">
    <property type="entry name" value="OmpA-like domain"/>
    <property type="match status" value="1"/>
</dbReference>
<comment type="subcellular location">
    <subcellularLocation>
        <location evidence="1">Cell outer membrane</location>
    </subcellularLocation>
</comment>
<dbReference type="InterPro" id="IPR050330">
    <property type="entry name" value="Bact_OuterMem_StrucFunc"/>
</dbReference>
<dbReference type="PROSITE" id="PS01068">
    <property type="entry name" value="OMPA_1"/>
    <property type="match status" value="1"/>
</dbReference>
<dbReference type="InterPro" id="IPR006690">
    <property type="entry name" value="OMPA-like_CS"/>
</dbReference>
<dbReference type="PANTHER" id="PTHR30329:SF21">
    <property type="entry name" value="LIPOPROTEIN YIAD-RELATED"/>
    <property type="match status" value="1"/>
</dbReference>
<keyword evidence="3" id="KW-0998">Cell outer membrane</keyword>
<dbReference type="SUPFAM" id="SSF103088">
    <property type="entry name" value="OmpA-like"/>
    <property type="match status" value="1"/>
</dbReference>
<dbReference type="OrthoDB" id="9809164at2"/>
<evidence type="ECO:0000313" key="7">
    <source>
        <dbReference type="Proteomes" id="UP000234882"/>
    </source>
</evidence>
<sequence length="159" mass="16505">MQAGVRDPYSTAADGGAIYRGDVNRPGNLLPGAQTIAPGTDFAAAGTTVYFNEGQAVLGDEARATLTRQAQWLAQNAGFGAVVEGHADEPGTREFNLALGARRATSVQEYLVSKGVESARIRTVSYGKERPAAICASEASCLARNRRAVTVVVPPAAGV</sequence>
<organism evidence="6 7">
    <name type="scientific">Paracoccus jeotgali</name>
    <dbReference type="NCBI Taxonomy" id="2065379"/>
    <lineage>
        <taxon>Bacteria</taxon>
        <taxon>Pseudomonadati</taxon>
        <taxon>Pseudomonadota</taxon>
        <taxon>Alphaproteobacteria</taxon>
        <taxon>Rhodobacterales</taxon>
        <taxon>Paracoccaceae</taxon>
        <taxon>Paracoccus</taxon>
    </lineage>
</organism>
<accession>A0A2K9MJ89</accession>
<evidence type="ECO:0000256" key="1">
    <source>
        <dbReference type="ARBA" id="ARBA00004442"/>
    </source>
</evidence>
<dbReference type="PRINTS" id="PR01021">
    <property type="entry name" value="OMPADOMAIN"/>
</dbReference>
<dbReference type="PROSITE" id="PS51123">
    <property type="entry name" value="OMPA_2"/>
    <property type="match status" value="1"/>
</dbReference>
<keyword evidence="6" id="KW-0449">Lipoprotein</keyword>
<dbReference type="EMBL" id="CP025583">
    <property type="protein sequence ID" value="AUM75697.1"/>
    <property type="molecule type" value="Genomic_DNA"/>
</dbReference>
<feature type="domain" description="OmpA-like" evidence="5">
    <location>
        <begin position="38"/>
        <end position="156"/>
    </location>
</feature>
<evidence type="ECO:0000256" key="4">
    <source>
        <dbReference type="PROSITE-ProRule" id="PRU00473"/>
    </source>
</evidence>
<proteinExistence type="predicted"/>
<evidence type="ECO:0000256" key="2">
    <source>
        <dbReference type="ARBA" id="ARBA00023136"/>
    </source>
</evidence>
<evidence type="ECO:0000259" key="5">
    <source>
        <dbReference type="PROSITE" id="PS51123"/>
    </source>
</evidence>
<reference evidence="7" key="1">
    <citation type="submission" date="2017-12" db="EMBL/GenBank/DDBJ databases">
        <title>Genomic analysis of Paracoccus sp. CBA4604.</title>
        <authorList>
            <person name="Roh S.W."/>
            <person name="Kim J.Y."/>
            <person name="Kim J.S."/>
        </authorList>
    </citation>
    <scope>NUCLEOTIDE SEQUENCE [LARGE SCALE GENOMIC DNA]</scope>
    <source>
        <strain evidence="7">CBA4604</strain>
    </source>
</reference>
<dbReference type="InterPro" id="IPR036737">
    <property type="entry name" value="OmpA-like_sf"/>
</dbReference>
<dbReference type="Proteomes" id="UP000234882">
    <property type="component" value="Chromosome"/>
</dbReference>
<evidence type="ECO:0000313" key="6">
    <source>
        <dbReference type="EMBL" id="AUM75697.1"/>
    </source>
</evidence>
<protein>
    <submittedName>
        <fullName evidence="6">Peptidoglycan-associated lipoprotein</fullName>
    </submittedName>
</protein>
<dbReference type="CDD" id="cd07185">
    <property type="entry name" value="OmpA_C-like"/>
    <property type="match status" value="1"/>
</dbReference>
<dbReference type="KEGG" id="paru:CYR75_12185"/>
<dbReference type="Pfam" id="PF00691">
    <property type="entry name" value="OmpA"/>
    <property type="match status" value="1"/>
</dbReference>
<dbReference type="PANTHER" id="PTHR30329">
    <property type="entry name" value="STATOR ELEMENT OF FLAGELLAR MOTOR COMPLEX"/>
    <property type="match status" value="1"/>
</dbReference>
<dbReference type="InterPro" id="IPR006665">
    <property type="entry name" value="OmpA-like"/>
</dbReference>
<name>A0A2K9MJ89_9RHOB</name>
<dbReference type="GO" id="GO:0009279">
    <property type="term" value="C:cell outer membrane"/>
    <property type="evidence" value="ECO:0007669"/>
    <property type="project" value="UniProtKB-SubCell"/>
</dbReference>
<dbReference type="InterPro" id="IPR006664">
    <property type="entry name" value="OMP_bac"/>
</dbReference>
<dbReference type="AlphaFoldDB" id="A0A2K9MJ89"/>
<keyword evidence="7" id="KW-1185">Reference proteome</keyword>
<gene>
    <name evidence="6" type="ORF">CYR75_12185</name>
</gene>
<keyword evidence="2 4" id="KW-0472">Membrane</keyword>